<dbReference type="GO" id="GO:0008168">
    <property type="term" value="F:methyltransferase activity"/>
    <property type="evidence" value="ECO:0007669"/>
    <property type="project" value="UniProtKB-KW"/>
</dbReference>
<keyword evidence="2" id="KW-0489">Methyltransferase</keyword>
<dbReference type="PIRSF" id="PIRSF003085">
    <property type="entry name" value="CMAS"/>
    <property type="match status" value="1"/>
</dbReference>
<dbReference type="SMART" id="SM00828">
    <property type="entry name" value="PKS_MT"/>
    <property type="match status" value="1"/>
</dbReference>
<reference evidence="8 9" key="1">
    <citation type="submission" date="2019-03" db="EMBL/GenBank/DDBJ databases">
        <title>Complete genome sequence of Ferrigenium kumadai strain An22, a microaerophilic iron-oxidizing bacterium isolated from a paddy field soil.</title>
        <authorList>
            <person name="Watanabe T."/>
            <person name="Asakawa S."/>
        </authorList>
    </citation>
    <scope>NUCLEOTIDE SEQUENCE [LARGE SCALE GENOMIC DNA]</scope>
    <source>
        <strain evidence="8 9">An22</strain>
    </source>
</reference>
<evidence type="ECO:0000256" key="4">
    <source>
        <dbReference type="ARBA" id="ARBA00022691"/>
    </source>
</evidence>
<dbReference type="AlphaFoldDB" id="A0AAN1SZA5"/>
<evidence type="ECO:0000256" key="1">
    <source>
        <dbReference type="ARBA" id="ARBA00010815"/>
    </source>
</evidence>
<dbReference type="InterPro" id="IPR020803">
    <property type="entry name" value="MeTfrase_dom"/>
</dbReference>
<dbReference type="InterPro" id="IPR050723">
    <property type="entry name" value="CFA/CMAS"/>
</dbReference>
<dbReference type="Proteomes" id="UP001319121">
    <property type="component" value="Chromosome"/>
</dbReference>
<dbReference type="InterPro" id="IPR029063">
    <property type="entry name" value="SAM-dependent_MTases_sf"/>
</dbReference>
<feature type="active site" evidence="6">
    <location>
        <position position="403"/>
    </location>
</feature>
<evidence type="ECO:0000259" key="7">
    <source>
        <dbReference type="SMART" id="SM00828"/>
    </source>
</evidence>
<organism evidence="8 9">
    <name type="scientific">Ferrigenium kumadai</name>
    <dbReference type="NCBI Taxonomy" id="1682490"/>
    <lineage>
        <taxon>Bacteria</taxon>
        <taxon>Pseudomonadati</taxon>
        <taxon>Pseudomonadota</taxon>
        <taxon>Betaproteobacteria</taxon>
        <taxon>Nitrosomonadales</taxon>
        <taxon>Gallionellaceae</taxon>
        <taxon>Ferrigenium</taxon>
    </lineage>
</organism>
<gene>
    <name evidence="8" type="ORF">FGKAn22_15150</name>
</gene>
<proteinExistence type="inferred from homology"/>
<dbReference type="GO" id="GO:0032259">
    <property type="term" value="P:methylation"/>
    <property type="evidence" value="ECO:0007669"/>
    <property type="project" value="UniProtKB-KW"/>
</dbReference>
<dbReference type="PANTHER" id="PTHR43667">
    <property type="entry name" value="CYCLOPROPANE-FATTY-ACYL-PHOSPHOLIPID SYNTHASE"/>
    <property type="match status" value="1"/>
</dbReference>
<dbReference type="Gene3D" id="3.40.50.150">
    <property type="entry name" value="Vaccinia Virus protein VP39"/>
    <property type="match status" value="1"/>
</dbReference>
<dbReference type="EMBL" id="AP019536">
    <property type="protein sequence ID" value="BBI99822.1"/>
    <property type="molecule type" value="Genomic_DNA"/>
</dbReference>
<name>A0AAN1SZA5_9PROT</name>
<dbReference type="RefSeq" id="WP_212785085.1">
    <property type="nucleotide sequence ID" value="NZ_AP019536.1"/>
</dbReference>
<evidence type="ECO:0000313" key="9">
    <source>
        <dbReference type="Proteomes" id="UP001319121"/>
    </source>
</evidence>
<dbReference type="KEGG" id="fku:FGKAn22_15150"/>
<evidence type="ECO:0000256" key="3">
    <source>
        <dbReference type="ARBA" id="ARBA00022679"/>
    </source>
</evidence>
<evidence type="ECO:0000256" key="2">
    <source>
        <dbReference type="ARBA" id="ARBA00022603"/>
    </source>
</evidence>
<dbReference type="Pfam" id="PF02353">
    <property type="entry name" value="CMAS"/>
    <property type="match status" value="1"/>
</dbReference>
<dbReference type="CDD" id="cd02440">
    <property type="entry name" value="AdoMet_MTases"/>
    <property type="match status" value="1"/>
</dbReference>
<dbReference type="InterPro" id="IPR057206">
    <property type="entry name" value="DUF7884"/>
</dbReference>
<feature type="domain" description="Polyketide synthase-like methyltransferase" evidence="7">
    <location>
        <begin position="169"/>
        <end position="430"/>
    </location>
</feature>
<dbReference type="GO" id="GO:0008610">
    <property type="term" value="P:lipid biosynthetic process"/>
    <property type="evidence" value="ECO:0007669"/>
    <property type="project" value="InterPro"/>
</dbReference>
<dbReference type="Pfam" id="PF25371">
    <property type="entry name" value="DUF7884"/>
    <property type="match status" value="1"/>
</dbReference>
<comment type="similarity">
    <text evidence="1">Belongs to the CFA/CMAS family.</text>
</comment>
<keyword evidence="9" id="KW-1185">Reference proteome</keyword>
<accession>A0AAN1SZA5</accession>
<evidence type="ECO:0000313" key="8">
    <source>
        <dbReference type="EMBL" id="BBI99822.1"/>
    </source>
</evidence>
<dbReference type="PANTHER" id="PTHR43667:SF1">
    <property type="entry name" value="CYCLOPROPANE-FATTY-ACYL-PHOSPHOLIPID SYNTHASE"/>
    <property type="match status" value="1"/>
</dbReference>
<sequence length="441" mass="50674">MATIYGSNSVACNPDTDPARQILYRLFRNFDGSIRICLWDGSEVQLGHDCPDFSLIFRSSRAFQDMVLSQSPLRLVESYFQGLIDIDGDLYSALKLRHYLTSLQLSLPEKAMLATKALTIKPEKTESNGSRRWAKDLRQKLGLEASKELNRDAISFHYDVSNDFYALWLDEQMVYSCAYYEDAGQSLEQAQCNKLDHICRKLRLKAGERMLDIGCGWGALVCWAAEHYGVNAHGITLSRNQYDHAQRTIKRRGLEDRVTVELMDYRDLKGEAEYDKVASVGMFEHVGLKNLPTYFSVAHRALKPGGLFLNHGITSEEGGWKKGIATEFINRYVFPDGQLENISTVQQLMEDAKFEIHDVESLRKHYELTLREWVRRLESRREEVLEHVPESVYRIWRLYMAACAMQFEEGNTGVYQILASKRAPFSNPVPLTRRDLYPRPG</sequence>
<evidence type="ECO:0000256" key="6">
    <source>
        <dbReference type="PIRSR" id="PIRSR003085-1"/>
    </source>
</evidence>
<keyword evidence="4" id="KW-0949">S-adenosyl-L-methionine</keyword>
<protein>
    <submittedName>
        <fullName evidence="8">Cyclopropane-fatty-acyl-phospholipid synthase</fullName>
    </submittedName>
</protein>
<keyword evidence="3" id="KW-0808">Transferase</keyword>
<dbReference type="InterPro" id="IPR003333">
    <property type="entry name" value="CMAS"/>
</dbReference>
<dbReference type="SUPFAM" id="SSF53335">
    <property type="entry name" value="S-adenosyl-L-methionine-dependent methyltransferases"/>
    <property type="match status" value="1"/>
</dbReference>
<evidence type="ECO:0000256" key="5">
    <source>
        <dbReference type="ARBA" id="ARBA00023098"/>
    </source>
</evidence>
<keyword evidence="5" id="KW-0443">Lipid metabolism</keyword>